<keyword evidence="1" id="KW-0812">Transmembrane</keyword>
<accession>A0ABU0DZD4</accession>
<dbReference type="EMBL" id="JAUSUR010000001">
    <property type="protein sequence ID" value="MDQ0359999.1"/>
    <property type="molecule type" value="Genomic_DNA"/>
</dbReference>
<reference evidence="2 3" key="1">
    <citation type="submission" date="2023-07" db="EMBL/GenBank/DDBJ databases">
        <title>Genomic Encyclopedia of Type Strains, Phase IV (KMG-IV): sequencing the most valuable type-strain genomes for metagenomic binning, comparative biology and taxonomic classification.</title>
        <authorList>
            <person name="Goeker M."/>
        </authorList>
    </citation>
    <scope>NUCLEOTIDE SEQUENCE [LARGE SCALE GENOMIC DNA]</scope>
    <source>
        <strain evidence="2 3">DSM 16784</strain>
    </source>
</reference>
<organism evidence="2 3">
    <name type="scientific">Breznakia pachnodae</name>
    <dbReference type="NCBI Taxonomy" id="265178"/>
    <lineage>
        <taxon>Bacteria</taxon>
        <taxon>Bacillati</taxon>
        <taxon>Bacillota</taxon>
        <taxon>Erysipelotrichia</taxon>
        <taxon>Erysipelotrichales</taxon>
        <taxon>Erysipelotrichaceae</taxon>
        <taxon>Breznakia</taxon>
    </lineage>
</organism>
<keyword evidence="1" id="KW-0472">Membrane</keyword>
<comment type="caution">
    <text evidence="2">The sequence shown here is derived from an EMBL/GenBank/DDBJ whole genome shotgun (WGS) entry which is preliminary data.</text>
</comment>
<dbReference type="Proteomes" id="UP001230220">
    <property type="component" value="Unassembled WGS sequence"/>
</dbReference>
<keyword evidence="3" id="KW-1185">Reference proteome</keyword>
<feature type="transmembrane region" description="Helical" evidence="1">
    <location>
        <begin position="20"/>
        <end position="40"/>
    </location>
</feature>
<protein>
    <submittedName>
        <fullName evidence="2">TRAP-type C4-dicarboxylate transport system permease small subunit</fullName>
    </submittedName>
</protein>
<evidence type="ECO:0000313" key="3">
    <source>
        <dbReference type="Proteomes" id="UP001230220"/>
    </source>
</evidence>
<sequence>MKIIRLYFKHINKILKILSIVFAITIVIIAILFVWHMYYYKQDFLRIISYRDLSNMLSIMLNKVYRIILVNWLITILSKTIYSGFGKGVIAAKKKMEENDK</sequence>
<keyword evidence="1" id="KW-1133">Transmembrane helix</keyword>
<name>A0ABU0DZD4_9FIRM</name>
<feature type="transmembrane region" description="Helical" evidence="1">
    <location>
        <begin position="64"/>
        <end position="85"/>
    </location>
</feature>
<evidence type="ECO:0000313" key="2">
    <source>
        <dbReference type="EMBL" id="MDQ0359999.1"/>
    </source>
</evidence>
<gene>
    <name evidence="2" type="ORF">J2S15_000730</name>
</gene>
<evidence type="ECO:0000256" key="1">
    <source>
        <dbReference type="SAM" id="Phobius"/>
    </source>
</evidence>
<proteinExistence type="predicted"/>